<dbReference type="InterPro" id="IPR002182">
    <property type="entry name" value="NB-ARC"/>
</dbReference>
<dbReference type="Gene3D" id="3.80.10.10">
    <property type="entry name" value="Ribonuclease Inhibitor"/>
    <property type="match status" value="2"/>
</dbReference>
<proteinExistence type="inferred from homology"/>
<organism evidence="8">
    <name type="scientific">Aegilops tauschii</name>
    <name type="common">Tausch's goatgrass</name>
    <name type="synonym">Aegilops squarrosa</name>
    <dbReference type="NCBI Taxonomy" id="37682"/>
    <lineage>
        <taxon>Eukaryota</taxon>
        <taxon>Viridiplantae</taxon>
        <taxon>Streptophyta</taxon>
        <taxon>Embryophyta</taxon>
        <taxon>Tracheophyta</taxon>
        <taxon>Spermatophyta</taxon>
        <taxon>Magnoliopsida</taxon>
        <taxon>Liliopsida</taxon>
        <taxon>Poales</taxon>
        <taxon>Poaceae</taxon>
        <taxon>BOP clade</taxon>
        <taxon>Pooideae</taxon>
        <taxon>Triticodae</taxon>
        <taxon>Triticeae</taxon>
        <taxon>Triticinae</taxon>
        <taxon>Aegilops</taxon>
    </lineage>
</organism>
<evidence type="ECO:0000256" key="7">
    <source>
        <dbReference type="SAM" id="MobiDB-lite"/>
    </source>
</evidence>
<keyword evidence="5" id="KW-0611">Plant defense</keyword>
<dbReference type="InterPro" id="IPR032675">
    <property type="entry name" value="LRR_dom_sf"/>
</dbReference>
<sequence length="2357" mass="266861">MAMCKKTALRDQRSPNLTSLSPLTKHRMPGSSLQWESDRTLQQDMLYQSTHRVLRFSSSFISNSTTNSSATARKHTPPPRPSHEGRHDPLDQEAQRLLVDEYKLEKRVRNGIKSLITELEMMHAVLRKIGAKPPEQFDEQVLIWAGKVRDLSYHMEDAVDAFLVRVEDVGHDRGSNNMKNRVKKFLKRATKLFTKGKALHQISNDIDEAQRLSKELGELRQKYMSDANANSNGDAIDPRLKAVYKDVTELIGIDHIRDELIEKLCDCDERSKGQLRTMSIVGFGGLGKTTLVKAVYDKIKVQFDSVAFVSVSRNPDMAKIFKKVLYKLDKTKYATINEAARDNEQLIDEPTMFLQDKRYLIVIDDIWDEKAWELIKCAFPDNCLGSRVMTTTRIASISKVCCSSGDDIVYQMKPLPDDESERLFYQRIFPQGSKCPHELEEVSRKILKKCGGVPLAIITIASILASNGQDQHIKPKYHWDNILGSIGRGLAEGDSAKDMQRILSFSYYDLPSHLKTCLLYLCIFLEDFEIRRDRLIWMWIAEGFVQGGKKESGLFELGESYFNELANRNLIQPIHVDATGKAEACRVHDMVLDLLCSLSSEQNFATILDGTQQSKPISHSKSRILSFQNSMSEPTTHQVDARSMPQVRKATVFGDTEFSKKWIKCSSDIPSSVVCLRRLIFLDAGYAVLPVGIGNLTSLEELAGKLVDVKDLGQLVELRVLDLYWDGNDESLCNSLVVSLGNMQKMQTLRINGQRGAMFDDCWDGFVPTPQLCVLDFDRCTTTLPSGQSAARCRHSDPCQFLGKLPSLRCLMLCSSKIQHTRVESFVVGASAFPCLRECNLWHFLMGPSMFPRGAMPRLEILRFEARALDIAGGDQYVGMEHLTSLQRVDIGLRLEKGSSSDKCKEEADVVLRHAADIHPNRPIVDIIRDEEPKDLPLALLQHITNDFCEERKIGQGGFGDVYKTRIQEAGSEEIKLANVRERLLCFEYISNGSLDKHITDELRGLEWETRYGIIIGICNDFGLSRPNESSHTIGQRFGTRGYLAPEYENAGKTLVKSDIYSLGAIIIELVTGCMGAPDKINVLRRWRHRWSKPPTLLQYQQVTRCIDIAARCRQQEPGLRPSISEIISSLIGPESTDVHTGQVSPYFDEDDMLGIKPLELQLSSELKEEISCFTVELTNDTRSCIAFNIQLPSRQQYSAQPDIGIVQPQSKYGVKITVQARDAHEYDHADEFIMQSMKLSDGLRDMVFTESMFHEEAGKVVDEVNLMVVYAPTKPQENCKSREDTNTPEEVLEVINLTRLNVFVRKSRIVDSASGKGKLVSNENAETSLVRHKDINSSTREHYTEQTERYKFYQPRSFSCHYPTNTTYLGKGSRAVDVARGAMGSLLDKLGKLVKEDYNLERSMKRDIESFSEDLAKIHKDLPKLEKLDGLKIWVDEVRELSYNIEDMVDSFLLHVELDSSSSGFREFPREGLKFLENDMITHRPIGDVIRDIKNHVQAVADRQKKYNFSVNDVIADPTAKAPIDPRMAKYINKKQLVGIEAPTDELIRLFGEDGGVSKQELKIVSIVGLGGLGKTTLARAVYDKLKAQYHCRAFVSVGQNPDVKKVLMNILFALGKKFNDLDVLQLIEELQKLLEDRRYFIVIDDIWDSEAWDPIQSAFPENSLGSRVITTTRIHPVALATCSAKSKFVYRMKSLSPEDSRRLFLRRIFGSEEASPDTPREEEISVDILKKCGGMPLAIISIASLLAGEPASTWDYVRKTMGAMTDGDDVEKMKQILDLSYIHLPDHLKTCLLYVCMYPEDREIDKFDLLRQWVAEGFVITNGRLDAVDLAEKYFKELINMCMLEPGKIDDYNNEVLSCRVHDIILDLMRSKSSKENFIHVIDGSKDETGQIRRVAFHYNDKEDTGISGSINKGSLSHVRSVLLRRTSLVPRFQEFQYVRVLHLELELSSMDLVDLTGINRLFLLRYLKVAPLRPFGYSLKLPNKIGGLQQLETMDLDYASLEKYPSDIASLPWLSHLSSRANAEGGIALPDRIDRLTSLCTLEGVCIYRSSVENIKGLGKLTNLRKLAICSAKFRQTMEEEEEIMRVDALHSSICMLASNLRILTFGISSEVSMLDVGCWSSSSPFPQVSHIRELNLLCCEFEKCPEWIGQLHHLYKFLISVKEVADGFSIVARLPSLAYFKLVTFVKEEKEESVVIPGRGAFQALKHLIFHCEKVSLTFEEGAMPKLEKLDMQLRWDMTCEFLPVGIDHLQAGTLKEIWLRVHWHPSCPVEGSQDFDDDVCSAKCNDNCEHKEPVRRLLEGAFKPHHHTADISISFVDYCYVGDEFDEEDGDNELTSTDSSTSDEEDGDNESD</sequence>
<dbReference type="Gene3D" id="2.60.40.10">
    <property type="entry name" value="Immunoglobulins"/>
    <property type="match status" value="1"/>
</dbReference>
<keyword evidence="4" id="KW-0547">Nucleotide-binding</keyword>
<dbReference type="PANTHER" id="PTHR23155">
    <property type="entry name" value="DISEASE RESISTANCE PROTEIN RP"/>
    <property type="match status" value="1"/>
</dbReference>
<dbReference type="PROSITE" id="PS50011">
    <property type="entry name" value="PROTEIN_KINASE_DOM"/>
    <property type="match status" value="1"/>
</dbReference>
<name>M8BHW2_AEGTA</name>
<dbReference type="InterPro" id="IPR058922">
    <property type="entry name" value="WHD_DRP"/>
</dbReference>
<protein>
    <submittedName>
        <fullName evidence="8">Disease resistance protein RPP13</fullName>
    </submittedName>
</protein>
<dbReference type="Pfam" id="PF23598">
    <property type="entry name" value="LRR_14"/>
    <property type="match status" value="2"/>
</dbReference>
<dbReference type="Pfam" id="PF23559">
    <property type="entry name" value="WHD_DRP"/>
    <property type="match status" value="2"/>
</dbReference>
<dbReference type="InterPro" id="IPR036388">
    <property type="entry name" value="WH-like_DNA-bd_sf"/>
</dbReference>
<dbReference type="InterPro" id="IPR000535">
    <property type="entry name" value="MSP_dom"/>
</dbReference>
<dbReference type="Pfam" id="PF00069">
    <property type="entry name" value="Pkinase"/>
    <property type="match status" value="1"/>
</dbReference>
<evidence type="ECO:0000313" key="8">
    <source>
        <dbReference type="EnsemblPlants" id="EMT21328"/>
    </source>
</evidence>
<feature type="region of interest" description="Disordered" evidence="7">
    <location>
        <begin position="62"/>
        <end position="90"/>
    </location>
</feature>
<dbReference type="PRINTS" id="PR00364">
    <property type="entry name" value="DISEASERSIST"/>
</dbReference>
<dbReference type="InterPro" id="IPR008962">
    <property type="entry name" value="PapD-like_sf"/>
</dbReference>
<dbReference type="SUPFAM" id="SSF56112">
    <property type="entry name" value="Protein kinase-like (PK-like)"/>
    <property type="match status" value="1"/>
</dbReference>
<dbReference type="Gene3D" id="1.20.5.4130">
    <property type="match status" value="2"/>
</dbReference>
<keyword evidence="3" id="KW-0677">Repeat</keyword>
<dbReference type="SUPFAM" id="SSF49354">
    <property type="entry name" value="PapD-like"/>
    <property type="match status" value="1"/>
</dbReference>
<dbReference type="Pfam" id="PF00931">
    <property type="entry name" value="NB-ARC"/>
    <property type="match status" value="2"/>
</dbReference>
<dbReference type="InterPro" id="IPR055414">
    <property type="entry name" value="LRR_R13L4/SHOC2-like"/>
</dbReference>
<dbReference type="InterPro" id="IPR042197">
    <property type="entry name" value="Apaf_helical"/>
</dbReference>
<evidence type="ECO:0000256" key="1">
    <source>
        <dbReference type="ARBA" id="ARBA00008894"/>
    </source>
</evidence>
<dbReference type="GO" id="GO:0043531">
    <property type="term" value="F:ADP binding"/>
    <property type="evidence" value="ECO:0007669"/>
    <property type="project" value="InterPro"/>
</dbReference>
<evidence type="ECO:0000256" key="3">
    <source>
        <dbReference type="ARBA" id="ARBA00022737"/>
    </source>
</evidence>
<accession>M8BHW2</accession>
<dbReference type="InterPro" id="IPR011009">
    <property type="entry name" value="Kinase-like_dom_sf"/>
</dbReference>
<feature type="region of interest" description="Disordered" evidence="7">
    <location>
        <begin position="2330"/>
        <end position="2357"/>
    </location>
</feature>
<reference evidence="8" key="1">
    <citation type="submission" date="2015-06" db="UniProtKB">
        <authorList>
            <consortium name="EnsemblPlants"/>
        </authorList>
    </citation>
    <scope>IDENTIFICATION</scope>
</reference>
<dbReference type="FunFam" id="3.40.50.300:FF:001091">
    <property type="entry name" value="Probable disease resistance protein At1g61300"/>
    <property type="match status" value="2"/>
</dbReference>
<dbReference type="Gene3D" id="3.40.50.300">
    <property type="entry name" value="P-loop containing nucleotide triphosphate hydrolases"/>
    <property type="match status" value="2"/>
</dbReference>
<dbReference type="SUPFAM" id="SSF52540">
    <property type="entry name" value="P-loop containing nucleoside triphosphate hydrolases"/>
    <property type="match status" value="2"/>
</dbReference>
<dbReference type="InterPro" id="IPR038005">
    <property type="entry name" value="RX-like_CC"/>
</dbReference>
<dbReference type="GO" id="GO:0042742">
    <property type="term" value="P:defense response to bacterium"/>
    <property type="evidence" value="ECO:0007669"/>
    <property type="project" value="UniProtKB-ARBA"/>
</dbReference>
<evidence type="ECO:0000256" key="2">
    <source>
        <dbReference type="ARBA" id="ARBA00022614"/>
    </source>
</evidence>
<dbReference type="PANTHER" id="PTHR23155:SF1116">
    <property type="entry name" value="OS12G0273300 PROTEIN"/>
    <property type="match status" value="1"/>
</dbReference>
<dbReference type="Pfam" id="PF00635">
    <property type="entry name" value="Motile_Sperm"/>
    <property type="match status" value="1"/>
</dbReference>
<keyword evidence="2" id="KW-0433">Leucine-rich repeat</keyword>
<dbReference type="Gene3D" id="1.10.8.430">
    <property type="entry name" value="Helical domain of apoptotic protease-activating factors"/>
    <property type="match status" value="2"/>
</dbReference>
<dbReference type="ExpressionAtlas" id="M8BHW2">
    <property type="expression patterns" value="baseline"/>
</dbReference>
<feature type="compositionally biased region" description="Basic and acidic residues" evidence="7">
    <location>
        <begin position="81"/>
        <end position="90"/>
    </location>
</feature>
<dbReference type="InterPro" id="IPR044974">
    <property type="entry name" value="Disease_R_plants"/>
</dbReference>
<dbReference type="FunFam" id="1.10.10.10:FF:000322">
    <property type="entry name" value="Probable disease resistance protein At1g63360"/>
    <property type="match status" value="2"/>
</dbReference>
<dbReference type="InterPro" id="IPR027417">
    <property type="entry name" value="P-loop_NTPase"/>
</dbReference>
<dbReference type="CDD" id="cd14798">
    <property type="entry name" value="RX-CC_like"/>
    <property type="match status" value="2"/>
</dbReference>
<evidence type="ECO:0000256" key="6">
    <source>
        <dbReference type="ARBA" id="ARBA00023054"/>
    </source>
</evidence>
<dbReference type="PROSITE" id="PS50202">
    <property type="entry name" value="MSP"/>
    <property type="match status" value="1"/>
</dbReference>
<dbReference type="SUPFAM" id="SSF52058">
    <property type="entry name" value="L domain-like"/>
    <property type="match status" value="2"/>
</dbReference>
<dbReference type="EnsemblPlants" id="EMT21328">
    <property type="protein sequence ID" value="EMT21328"/>
    <property type="gene ID" value="F775_00445"/>
</dbReference>
<dbReference type="GO" id="GO:0005524">
    <property type="term" value="F:ATP binding"/>
    <property type="evidence" value="ECO:0007669"/>
    <property type="project" value="InterPro"/>
</dbReference>
<evidence type="ECO:0000256" key="4">
    <source>
        <dbReference type="ARBA" id="ARBA00022741"/>
    </source>
</evidence>
<dbReference type="InterPro" id="IPR000719">
    <property type="entry name" value="Prot_kinase_dom"/>
</dbReference>
<dbReference type="GO" id="GO:0009626">
    <property type="term" value="P:plant-type hypersensitive response"/>
    <property type="evidence" value="ECO:0007669"/>
    <property type="project" value="UniProtKB-ARBA"/>
</dbReference>
<dbReference type="Pfam" id="PF18052">
    <property type="entry name" value="Rx_N"/>
    <property type="match status" value="2"/>
</dbReference>
<dbReference type="InterPro" id="IPR041118">
    <property type="entry name" value="Rx_N"/>
</dbReference>
<evidence type="ECO:0000256" key="5">
    <source>
        <dbReference type="ARBA" id="ARBA00022821"/>
    </source>
</evidence>
<dbReference type="Gene3D" id="1.10.510.10">
    <property type="entry name" value="Transferase(Phosphotransferase) domain 1"/>
    <property type="match status" value="2"/>
</dbReference>
<keyword evidence="6" id="KW-0175">Coiled coil</keyword>
<dbReference type="Gene3D" id="1.10.10.10">
    <property type="entry name" value="Winged helix-like DNA-binding domain superfamily/Winged helix DNA-binding domain"/>
    <property type="match status" value="2"/>
</dbReference>
<feature type="compositionally biased region" description="Acidic residues" evidence="7">
    <location>
        <begin position="2346"/>
        <end position="2357"/>
    </location>
</feature>
<comment type="similarity">
    <text evidence="1">Belongs to the disease resistance NB-LRR family.</text>
</comment>
<dbReference type="InterPro" id="IPR013783">
    <property type="entry name" value="Ig-like_fold"/>
</dbReference>
<dbReference type="GO" id="GO:0004672">
    <property type="term" value="F:protein kinase activity"/>
    <property type="evidence" value="ECO:0007669"/>
    <property type="project" value="InterPro"/>
</dbReference>
<feature type="region of interest" description="Disordered" evidence="7">
    <location>
        <begin position="1"/>
        <end position="35"/>
    </location>
</feature>
<dbReference type="GO" id="GO:0002758">
    <property type="term" value="P:innate immune response-activating signaling pathway"/>
    <property type="evidence" value="ECO:0007669"/>
    <property type="project" value="UniProtKB-ARBA"/>
</dbReference>